<gene>
    <name evidence="1" type="ORF">PXEA_LOCUS25336</name>
</gene>
<comment type="caution">
    <text evidence="1">The sequence shown here is derived from an EMBL/GenBank/DDBJ whole genome shotgun (WGS) entry which is preliminary data.</text>
</comment>
<accession>A0A3S5CLY7</accession>
<protein>
    <submittedName>
        <fullName evidence="1">Uncharacterized protein</fullName>
    </submittedName>
</protein>
<sequence>MKQILEGRSQQKRMVESRCTAAIWLLNDGGIGSVHETSSLFSGENGLSLRRAYNEGGLVEYVNLNVV</sequence>
<proteinExistence type="predicted"/>
<reference evidence="1" key="1">
    <citation type="submission" date="2018-11" db="EMBL/GenBank/DDBJ databases">
        <authorList>
            <consortium name="Pathogen Informatics"/>
        </authorList>
    </citation>
    <scope>NUCLEOTIDE SEQUENCE</scope>
</reference>
<evidence type="ECO:0000313" key="1">
    <source>
        <dbReference type="EMBL" id="VEL31896.1"/>
    </source>
</evidence>
<organism evidence="1 2">
    <name type="scientific">Protopolystoma xenopodis</name>
    <dbReference type="NCBI Taxonomy" id="117903"/>
    <lineage>
        <taxon>Eukaryota</taxon>
        <taxon>Metazoa</taxon>
        <taxon>Spiralia</taxon>
        <taxon>Lophotrochozoa</taxon>
        <taxon>Platyhelminthes</taxon>
        <taxon>Monogenea</taxon>
        <taxon>Polyopisthocotylea</taxon>
        <taxon>Polystomatidea</taxon>
        <taxon>Polystomatidae</taxon>
        <taxon>Protopolystoma</taxon>
    </lineage>
</organism>
<dbReference type="AlphaFoldDB" id="A0A3S5CLY7"/>
<dbReference type="Proteomes" id="UP000784294">
    <property type="component" value="Unassembled WGS sequence"/>
</dbReference>
<dbReference type="EMBL" id="CAAALY010127718">
    <property type="protein sequence ID" value="VEL31896.1"/>
    <property type="molecule type" value="Genomic_DNA"/>
</dbReference>
<evidence type="ECO:0000313" key="2">
    <source>
        <dbReference type="Proteomes" id="UP000784294"/>
    </source>
</evidence>
<name>A0A3S5CLY7_9PLAT</name>
<keyword evidence="2" id="KW-1185">Reference proteome</keyword>